<dbReference type="GO" id="GO:0006793">
    <property type="term" value="P:phosphorus metabolic process"/>
    <property type="evidence" value="ECO:0007669"/>
    <property type="project" value="UniProtKB-ARBA"/>
</dbReference>
<dbReference type="GO" id="GO:0003824">
    <property type="term" value="F:catalytic activity"/>
    <property type="evidence" value="ECO:0007669"/>
    <property type="project" value="InterPro"/>
</dbReference>
<dbReference type="Proteomes" id="UP000199413">
    <property type="component" value="Unassembled WGS sequence"/>
</dbReference>
<protein>
    <recommendedName>
        <fullName evidence="1">PLD phosphodiesterase domain-containing protein</fullName>
    </recommendedName>
</protein>
<gene>
    <name evidence="2" type="ORF">GA0070624_3235</name>
</gene>
<evidence type="ECO:0000313" key="3">
    <source>
        <dbReference type="Proteomes" id="UP000199413"/>
    </source>
</evidence>
<dbReference type="STRING" id="568872.GA0070624_3235"/>
<dbReference type="RefSeq" id="WP_091341927.1">
    <property type="nucleotide sequence ID" value="NZ_FMHV01000002.1"/>
</dbReference>
<dbReference type="OrthoDB" id="4475112at2"/>
<evidence type="ECO:0000259" key="1">
    <source>
        <dbReference type="PROSITE" id="PS50035"/>
    </source>
</evidence>
<dbReference type="PROSITE" id="PS50035">
    <property type="entry name" value="PLD"/>
    <property type="match status" value="1"/>
</dbReference>
<accession>A0A1C6S9K7</accession>
<sequence>MTVRLLEHWSAPQHAGRPLACLATTFTFDADFFAQDCLSRFLSLSTGTGDGDRISTIASLLEEEDRLAETQVTVLADRSTRTQKRNLRWDLLPVAVPGDGLLHAKAALLLWERHCRVLLGSANLTAAGYRQQVEFGLALDLDKHCQVPRTVFIELHDELRNLVDLAPGPSQLGPKARALATLALFRQRVEAADLPAWPAAGIHIALASARPGVNPLDRHEAVWRGGKPLRATLLSPFWDDGTPAPGIDAVRRLLTGRPAQERQLTILADISPFTGKVQGPPSLIDQNAPVSGYARPDKERRTLHAKLVLLESDTWVAAMVGSSNMTRYGLGLHPGAHRELNMWIGCELNSAEGKALRALAAKGDPIVSDAQEWETPADEDEATGHQLPHGFIDCLLHLQPEPAATLTLDPTTLPASWRILDPAGHPLYDSATCSASVQPQVRVPLAPGTPLPAYLLVRWHIDGQEVESTWTANIDDRGALPPPSELREIPVHALLAALASTRPLPVAVEQELRKLERAAEAGADTGLDPLTRYNKAYLMQRVRQSSLALTRLQERLARPASNLDAVRWRLHGALGPLTLAESLVRTSEEQMVNGEKHFMLAELALTIAAVDWSAVRNVDERGEIRREVTAVLEQIREQTQRLPSSQDPTLDQYVRDAMEEALAKCGH</sequence>
<proteinExistence type="predicted"/>
<dbReference type="Gene3D" id="3.30.870.10">
    <property type="entry name" value="Endonuclease Chain A"/>
    <property type="match status" value="2"/>
</dbReference>
<dbReference type="EMBL" id="FMHV01000002">
    <property type="protein sequence ID" value="SCL26086.1"/>
    <property type="molecule type" value="Genomic_DNA"/>
</dbReference>
<name>A0A1C6S9K7_9ACTN</name>
<keyword evidence="3" id="KW-1185">Reference proteome</keyword>
<reference evidence="3" key="1">
    <citation type="submission" date="2016-06" db="EMBL/GenBank/DDBJ databases">
        <authorList>
            <person name="Varghese N."/>
            <person name="Submissions Spin"/>
        </authorList>
    </citation>
    <scope>NUCLEOTIDE SEQUENCE [LARGE SCALE GENOMIC DNA]</scope>
    <source>
        <strain evidence="3">DSM 45431</strain>
    </source>
</reference>
<feature type="domain" description="PLD phosphodiesterase" evidence="1">
    <location>
        <begin position="299"/>
        <end position="329"/>
    </location>
</feature>
<organism evidence="2 3">
    <name type="scientific">Micromonospora rhizosphaerae</name>
    <dbReference type="NCBI Taxonomy" id="568872"/>
    <lineage>
        <taxon>Bacteria</taxon>
        <taxon>Bacillati</taxon>
        <taxon>Actinomycetota</taxon>
        <taxon>Actinomycetes</taxon>
        <taxon>Micromonosporales</taxon>
        <taxon>Micromonosporaceae</taxon>
        <taxon>Micromonospora</taxon>
    </lineage>
</organism>
<dbReference type="AlphaFoldDB" id="A0A1C6S9K7"/>
<evidence type="ECO:0000313" key="2">
    <source>
        <dbReference type="EMBL" id="SCL26086.1"/>
    </source>
</evidence>
<dbReference type="InterPro" id="IPR001736">
    <property type="entry name" value="PLipase_D/transphosphatidylase"/>
</dbReference>